<dbReference type="InterPro" id="IPR029063">
    <property type="entry name" value="SAM-dependent_MTases_sf"/>
</dbReference>
<organism evidence="5 6">
    <name type="scientific">Candidatus Neomicrothrix subdominans</name>
    <dbReference type="NCBI Taxonomy" id="2954438"/>
    <lineage>
        <taxon>Bacteria</taxon>
        <taxon>Bacillati</taxon>
        <taxon>Actinomycetota</taxon>
        <taxon>Acidimicrobiia</taxon>
        <taxon>Acidimicrobiales</taxon>
        <taxon>Microthrixaceae</taxon>
        <taxon>Candidatus Neomicrothrix</taxon>
    </lineage>
</organism>
<dbReference type="PANTHER" id="PTHR33841:SF5">
    <property type="entry name" value="DNA METHYLASE (MODIFICATION METHYLASE) (METHYLTRANSFERASE)-RELATED"/>
    <property type="match status" value="1"/>
</dbReference>
<evidence type="ECO:0000256" key="1">
    <source>
        <dbReference type="ARBA" id="ARBA00022603"/>
    </source>
</evidence>
<dbReference type="GO" id="GO:0032259">
    <property type="term" value="P:methylation"/>
    <property type="evidence" value="ECO:0007669"/>
    <property type="project" value="UniProtKB-KW"/>
</dbReference>
<comment type="caution">
    <text evidence="5">The sequence shown here is derived from an EMBL/GenBank/DDBJ whole genome shotgun (WGS) entry which is preliminary data.</text>
</comment>
<dbReference type="InterPro" id="IPR050953">
    <property type="entry name" value="N4_N6_ade-DNA_methylase"/>
</dbReference>
<dbReference type="SUPFAM" id="SSF53335">
    <property type="entry name" value="S-adenosyl-L-methionine-dependent methyltransferases"/>
    <property type="match status" value="1"/>
</dbReference>
<name>A0A936NEK7_9ACTN</name>
<evidence type="ECO:0000313" key="5">
    <source>
        <dbReference type="EMBL" id="MBK9298895.1"/>
    </source>
</evidence>
<evidence type="ECO:0000256" key="2">
    <source>
        <dbReference type="ARBA" id="ARBA00022679"/>
    </source>
</evidence>
<dbReference type="InterPro" id="IPR003356">
    <property type="entry name" value="DNA_methylase_A-5"/>
</dbReference>
<evidence type="ECO:0000256" key="3">
    <source>
        <dbReference type="ARBA" id="ARBA00022691"/>
    </source>
</evidence>
<dbReference type="Gene3D" id="3.40.50.150">
    <property type="entry name" value="Vaccinia Virus protein VP39"/>
    <property type="match status" value="1"/>
</dbReference>
<keyword evidence="3" id="KW-0949">S-adenosyl-L-methionine</keyword>
<protein>
    <submittedName>
        <fullName evidence="5">SAM-dependent DNA methyltransferase</fullName>
    </submittedName>
</protein>
<reference evidence="5 6" key="1">
    <citation type="submission" date="2020-10" db="EMBL/GenBank/DDBJ databases">
        <title>Connecting structure to function with the recovery of over 1000 high-quality activated sludge metagenome-assembled genomes encoding full-length rRNA genes using long-read sequencing.</title>
        <authorList>
            <person name="Singleton C.M."/>
            <person name="Petriglieri F."/>
            <person name="Kristensen J.M."/>
            <person name="Kirkegaard R.H."/>
            <person name="Michaelsen T.Y."/>
            <person name="Andersen M.H."/>
            <person name="Karst S.M."/>
            <person name="Dueholm M.S."/>
            <person name="Nielsen P.H."/>
            <person name="Albertsen M."/>
        </authorList>
    </citation>
    <scope>NUCLEOTIDE SEQUENCE [LARGE SCALE GENOMIC DNA]</scope>
    <source>
        <strain evidence="5">Lyne_18-Q3-R50-59_MAXAC.006</strain>
    </source>
</reference>
<dbReference type="Proteomes" id="UP000727993">
    <property type="component" value="Unassembled WGS sequence"/>
</dbReference>
<dbReference type="Pfam" id="PF02384">
    <property type="entry name" value="N6_Mtase"/>
    <property type="match status" value="1"/>
</dbReference>
<keyword evidence="2" id="KW-0808">Transferase</keyword>
<sequence length="632" mass="64815">MSDPAGRWLARTASDFRADGVAPLAAVATLALHGRAPSDLPGWCDVVDHLSGGSASALDPPAGVPICDLLGPLYELMLADAARRAAGVHFTRPALASGLVALAVGARPAGGRAEGAALVEGEVALDPACGAGAFLVAVARHLVATSTDPSDPAAHPPTANEALTRLVGADLDADALVVARAALARWALDEGGHRVGVALNEPALTCCDSLTQPEELVASVGDHAVGLIVGNPPFLAQLRAGTRHDAERRASLASRFGAAVGAYTDTAALFLLAATELISVGGAVCLVQPRSVLAARDARAVRAELVRRTEVCAAWVGDGGFGASVEVWAPVLIRRGARVTEVRVVGGAEAEHEVGRVPADVLRQDSWGALVATAEGLPALRSPTGRSAGRLGEVARFSAGFRDEYYAMLELAKEAPGFDGAAPDEQMADRALPAGYAALVSSGLIDPGVCRWGRKPMRFGKRPWRAPVVALAALDDPDHPGATWARRQLVPKVLVASQTRVIEAAPDGQGRAIGLTPVISGVPDGIDLAHLLAVLCSPVSTLAVVSAMAGSGLGRAGVRVSTSVLADLELPVHREPWDEAAALLAGRCSLGSGVDPATMQAVRELMLRASGIGNGNEVRAWFETLAGPPPAN</sequence>
<dbReference type="PRINTS" id="PR00507">
    <property type="entry name" value="N12N6MTFRASE"/>
</dbReference>
<dbReference type="AlphaFoldDB" id="A0A936NEK7"/>
<dbReference type="GO" id="GO:0003677">
    <property type="term" value="F:DNA binding"/>
    <property type="evidence" value="ECO:0007669"/>
    <property type="project" value="InterPro"/>
</dbReference>
<feature type="domain" description="DNA methylase adenine-specific" evidence="4">
    <location>
        <begin position="68"/>
        <end position="310"/>
    </location>
</feature>
<accession>A0A936NEK7</accession>
<dbReference type="PANTHER" id="PTHR33841">
    <property type="entry name" value="DNA METHYLTRANSFERASE YEEA-RELATED"/>
    <property type="match status" value="1"/>
</dbReference>
<gene>
    <name evidence="5" type="ORF">IPN02_19100</name>
</gene>
<keyword evidence="1 5" id="KW-0489">Methyltransferase</keyword>
<proteinExistence type="predicted"/>
<dbReference type="GO" id="GO:0008170">
    <property type="term" value="F:N-methyltransferase activity"/>
    <property type="evidence" value="ECO:0007669"/>
    <property type="project" value="InterPro"/>
</dbReference>
<evidence type="ECO:0000259" key="4">
    <source>
        <dbReference type="Pfam" id="PF02384"/>
    </source>
</evidence>
<evidence type="ECO:0000313" key="6">
    <source>
        <dbReference type="Proteomes" id="UP000727993"/>
    </source>
</evidence>
<dbReference type="EMBL" id="JADJZA010000011">
    <property type="protein sequence ID" value="MBK9298895.1"/>
    <property type="molecule type" value="Genomic_DNA"/>
</dbReference>